<evidence type="ECO:0000313" key="17">
    <source>
        <dbReference type="EMBL" id="ACM11902.1"/>
    </source>
</evidence>
<feature type="binding site" evidence="14">
    <location>
        <begin position="295"/>
        <end position="307"/>
    </location>
    <ligand>
        <name>NAD(+)</name>
        <dbReference type="ChEBI" id="CHEBI:57540"/>
    </ligand>
</feature>
<comment type="similarity">
    <text evidence="4 14">Belongs to the isocitrate and isopropylmalate dehydrogenases family. LeuB type 1 subfamily.</text>
</comment>
<feature type="binding site" evidence="14">
    <location>
        <position position="265"/>
    </location>
    <ligand>
        <name>Mg(2+)</name>
        <dbReference type="ChEBI" id="CHEBI:18420"/>
    </ligand>
</feature>
<feature type="binding site" evidence="14">
    <location>
        <position position="152"/>
    </location>
    <ligand>
        <name>substrate</name>
    </ligand>
</feature>
<dbReference type="SMART" id="SM01329">
    <property type="entry name" value="Iso_dh"/>
    <property type="match status" value="1"/>
</dbReference>
<evidence type="ECO:0000256" key="9">
    <source>
        <dbReference type="ARBA" id="ARBA00022842"/>
    </source>
</evidence>
<keyword evidence="6 14" id="KW-0432">Leucine biosynthesis</keyword>
<keyword evidence="9 14" id="KW-0460">Magnesium</keyword>
<dbReference type="Gene3D" id="3.40.718.10">
    <property type="entry name" value="Isopropylmalate Dehydrogenase"/>
    <property type="match status" value="1"/>
</dbReference>
<dbReference type="GO" id="GO:0000287">
    <property type="term" value="F:magnesium ion binding"/>
    <property type="evidence" value="ECO:0007669"/>
    <property type="project" value="InterPro"/>
</dbReference>
<keyword evidence="7 14" id="KW-0028">Amino-acid biosynthesis</keyword>
<keyword evidence="11 14" id="KW-0520">NAD</keyword>
<evidence type="ECO:0000256" key="6">
    <source>
        <dbReference type="ARBA" id="ARBA00022430"/>
    </source>
</evidence>
<keyword evidence="13 14" id="KW-0100">Branched-chain amino acid biosynthesis</keyword>
<dbReference type="InterPro" id="IPR024084">
    <property type="entry name" value="IsoPropMal-DH-like_dom"/>
</dbReference>
<dbReference type="HOGENOM" id="CLU_031953_0_3_9"/>
<evidence type="ECO:0000259" key="16">
    <source>
        <dbReference type="SMART" id="SM01329"/>
    </source>
</evidence>
<evidence type="ECO:0000313" key="18">
    <source>
        <dbReference type="Proteomes" id="UP000000441"/>
    </source>
</evidence>
<keyword evidence="10 14" id="KW-0560">Oxidoreductase</keyword>
<dbReference type="GO" id="GO:0003862">
    <property type="term" value="F:3-isopropylmalate dehydrogenase activity"/>
    <property type="evidence" value="ECO:0007669"/>
    <property type="project" value="UniProtKB-UniRule"/>
</dbReference>
<comment type="pathway">
    <text evidence="3 14 15">Amino-acid biosynthesis; L-leucine biosynthesis; L-leucine from 3-methyl-2-oxobutanoate: step 3/4.</text>
</comment>
<dbReference type="EC" id="1.1.1.85" evidence="14"/>
<proteinExistence type="inferred from homology"/>
<evidence type="ECO:0000256" key="8">
    <source>
        <dbReference type="ARBA" id="ARBA00022723"/>
    </source>
</evidence>
<dbReference type="AlphaFoldDB" id="B9IUZ1"/>
<comment type="subcellular location">
    <subcellularLocation>
        <location evidence="14">Cytoplasm</location>
    </subcellularLocation>
</comment>
<dbReference type="GO" id="GO:0005829">
    <property type="term" value="C:cytosol"/>
    <property type="evidence" value="ECO:0007669"/>
    <property type="project" value="TreeGrafter"/>
</dbReference>
<dbReference type="FunFam" id="3.40.718.10:FF:000006">
    <property type="entry name" value="3-isopropylmalate dehydrogenase"/>
    <property type="match status" value="1"/>
</dbReference>
<dbReference type="NCBIfam" id="TIGR00169">
    <property type="entry name" value="leuB"/>
    <property type="match status" value="1"/>
</dbReference>
<evidence type="ECO:0000256" key="1">
    <source>
        <dbReference type="ARBA" id="ARBA00000624"/>
    </source>
</evidence>
<sequence>MRGDILTYQIKVLKIQLKGVLKLEKRIVCLAGDGVGPEVMESAKEVLHMVERLYGHHFHLQDEYFGGSAIDLNGQPLPQRTLAACLASDAVLLGAVGGPRWDSAKERPEKGLLALRKGLGVFANVRPVTVESATAHLSPLKKADEIDFVVVRELTGGIYFSYPKERTDEVATDTLTYHRHEIERIVSYAFQLASKRKKKVTSIDKANVLESSKLWRTVTEEVALRYPDVELEHILVDAAAMELIRNPGRFDVIVTENLFGDILSDEASVLAGSLGMLPSASHAEKGPSLYEPIHGSAPDIAGKNKANPIAMMRSVAMMLGQSFGLTREGCAIEEAISAVLKLGKCTADIGGTETTTSFTKAVMQEMEEQALVGRGR</sequence>
<keyword evidence="12 14" id="KW-0464">Manganese</keyword>
<feature type="binding site" evidence="14">
    <location>
        <position position="237"/>
    </location>
    <ligand>
        <name>Mg(2+)</name>
        <dbReference type="ChEBI" id="CHEBI:18420"/>
    </ligand>
</feature>
<comment type="function">
    <text evidence="14 15">Catalyzes the oxidation of 3-carboxy-2-hydroxy-4-methylpentanoate (3-isopropylmalate) to 3-carboxy-4-methyl-2-oxopentanoate. The product decarboxylates to 4-methyl-2 oxopentanoate.</text>
</comment>
<comment type="cofactor">
    <cofactor evidence="2">
        <name>Mn(2+)</name>
        <dbReference type="ChEBI" id="CHEBI:29035"/>
    </cofactor>
</comment>
<evidence type="ECO:0000256" key="7">
    <source>
        <dbReference type="ARBA" id="ARBA00022605"/>
    </source>
</evidence>
<evidence type="ECO:0000256" key="12">
    <source>
        <dbReference type="ARBA" id="ARBA00023211"/>
    </source>
</evidence>
<dbReference type="KEGG" id="bcq:BCQ_1474"/>
<feature type="binding site" evidence="14">
    <location>
        <position position="237"/>
    </location>
    <ligand>
        <name>substrate</name>
    </ligand>
</feature>
<evidence type="ECO:0000256" key="5">
    <source>
        <dbReference type="ARBA" id="ARBA00011738"/>
    </source>
</evidence>
<feature type="domain" description="Isopropylmalate dehydrogenase-like" evidence="16">
    <location>
        <begin position="26"/>
        <end position="362"/>
    </location>
</feature>
<reference evidence="17 18" key="1">
    <citation type="journal article" date="2009" name="J. Bacteriol.">
        <title>Complete genome sequence of the extremophilic Bacillus cereus strain Q1 with industrial applications.</title>
        <authorList>
            <person name="Xiong Z."/>
            <person name="Jiang Y."/>
            <person name="Qi D."/>
            <person name="Lu H."/>
            <person name="Yang F."/>
            <person name="Yang J."/>
            <person name="Chen L."/>
            <person name="Sun L."/>
            <person name="Xu X."/>
            <person name="Xue Y."/>
            <person name="Zhu Y."/>
            <person name="Jin Q."/>
        </authorList>
    </citation>
    <scope>NUCLEOTIDE SEQUENCE [LARGE SCALE GENOMIC DNA]</scope>
    <source>
        <strain evidence="17 18">Q1</strain>
    </source>
</reference>
<evidence type="ECO:0000256" key="11">
    <source>
        <dbReference type="ARBA" id="ARBA00023027"/>
    </source>
</evidence>
<feature type="site" description="Important for catalysis" evidence="14">
    <location>
        <position position="159"/>
    </location>
</feature>
<evidence type="ECO:0000256" key="3">
    <source>
        <dbReference type="ARBA" id="ARBA00004762"/>
    </source>
</evidence>
<dbReference type="HAMAP" id="MF_01033">
    <property type="entry name" value="LeuB_type1"/>
    <property type="match status" value="1"/>
</dbReference>
<evidence type="ECO:0000256" key="2">
    <source>
        <dbReference type="ARBA" id="ARBA00001936"/>
    </source>
</evidence>
<dbReference type="PANTHER" id="PTHR42979:SF1">
    <property type="entry name" value="3-ISOPROPYLMALATE DEHYDROGENASE"/>
    <property type="match status" value="1"/>
</dbReference>
<dbReference type="InterPro" id="IPR004429">
    <property type="entry name" value="Isopropylmalate_DH"/>
</dbReference>
<dbReference type="InterPro" id="IPR019818">
    <property type="entry name" value="IsoCit/isopropylmalate_DH_CS"/>
</dbReference>
<name>B9IUZ1_BACCQ</name>
<dbReference type="GO" id="GO:0009098">
    <property type="term" value="P:L-leucine biosynthetic process"/>
    <property type="evidence" value="ECO:0007669"/>
    <property type="project" value="UniProtKB-UniRule"/>
</dbReference>
<dbReference type="PANTHER" id="PTHR42979">
    <property type="entry name" value="3-ISOPROPYLMALATE DEHYDROGENASE"/>
    <property type="match status" value="1"/>
</dbReference>
<evidence type="ECO:0000256" key="15">
    <source>
        <dbReference type="RuleBase" id="RU004445"/>
    </source>
</evidence>
<dbReference type="GO" id="GO:0051287">
    <property type="term" value="F:NAD binding"/>
    <property type="evidence" value="ECO:0007669"/>
    <property type="project" value="InterPro"/>
</dbReference>
<dbReference type="Proteomes" id="UP000000441">
    <property type="component" value="Chromosome"/>
</dbReference>
<dbReference type="UniPathway" id="UPA00048">
    <property type="reaction ID" value="UER00072"/>
</dbReference>
<gene>
    <name evidence="14 17" type="primary">leuB</name>
    <name evidence="17" type="ordered locus">BCQ_1474</name>
</gene>
<accession>B9IUZ1</accession>
<dbReference type="SUPFAM" id="SSF53659">
    <property type="entry name" value="Isocitrate/Isopropylmalate dehydrogenase-like"/>
    <property type="match status" value="1"/>
</dbReference>
<comment type="catalytic activity">
    <reaction evidence="1 14 15">
        <text>(2R,3S)-3-isopropylmalate + NAD(+) = 4-methyl-2-oxopentanoate + CO2 + NADH</text>
        <dbReference type="Rhea" id="RHEA:32271"/>
        <dbReference type="ChEBI" id="CHEBI:16526"/>
        <dbReference type="ChEBI" id="CHEBI:17865"/>
        <dbReference type="ChEBI" id="CHEBI:35121"/>
        <dbReference type="ChEBI" id="CHEBI:57540"/>
        <dbReference type="ChEBI" id="CHEBI:57945"/>
        <dbReference type="EC" id="1.1.1.85"/>
    </reaction>
</comment>
<evidence type="ECO:0000256" key="13">
    <source>
        <dbReference type="ARBA" id="ARBA00023304"/>
    </source>
</evidence>
<keyword evidence="8 14" id="KW-0479">Metal-binding</keyword>
<comment type="subunit">
    <text evidence="5 14 15">Homodimer.</text>
</comment>
<keyword evidence="14" id="KW-0963">Cytoplasm</keyword>
<evidence type="ECO:0000256" key="10">
    <source>
        <dbReference type="ARBA" id="ARBA00023002"/>
    </source>
</evidence>
<feature type="binding site" evidence="14">
    <location>
        <position position="116"/>
    </location>
    <ligand>
        <name>substrate</name>
    </ligand>
</feature>
<feature type="site" description="Important for catalysis" evidence="14">
    <location>
        <position position="205"/>
    </location>
</feature>
<feature type="binding site" evidence="14">
    <location>
        <position position="126"/>
    </location>
    <ligand>
        <name>substrate</name>
    </ligand>
</feature>
<evidence type="ECO:0000256" key="14">
    <source>
        <dbReference type="HAMAP-Rule" id="MF_01033"/>
    </source>
</evidence>
<protein>
    <recommendedName>
        <fullName evidence="14">3-isopropylmalate dehydrogenase</fullName>
        <ecNumber evidence="14">1.1.1.85</ecNumber>
    </recommendedName>
    <alternativeName>
        <fullName evidence="14">3-IPM-DH</fullName>
    </alternativeName>
    <alternativeName>
        <fullName evidence="14">Beta-IPM dehydrogenase</fullName>
        <shortName evidence="14">IMDH</shortName>
    </alternativeName>
</protein>
<evidence type="ECO:0000256" key="4">
    <source>
        <dbReference type="ARBA" id="ARBA00008319"/>
    </source>
</evidence>
<organism evidence="17 18">
    <name type="scientific">Bacillus cereus (strain Q1)</name>
    <dbReference type="NCBI Taxonomy" id="361100"/>
    <lineage>
        <taxon>Bacteria</taxon>
        <taxon>Bacillati</taxon>
        <taxon>Bacillota</taxon>
        <taxon>Bacilli</taxon>
        <taxon>Bacillales</taxon>
        <taxon>Bacillaceae</taxon>
        <taxon>Bacillus</taxon>
        <taxon>Bacillus cereus group</taxon>
    </lineage>
</organism>
<comment type="caution">
    <text evidence="14">Lacks conserved residue(s) required for the propagation of feature annotation.</text>
</comment>
<feature type="binding site" evidence="14">
    <location>
        <position position="261"/>
    </location>
    <ligand>
        <name>Mg(2+)</name>
        <dbReference type="ChEBI" id="CHEBI:18420"/>
    </ligand>
</feature>
<dbReference type="EMBL" id="CP000227">
    <property type="protein sequence ID" value="ACM11902.1"/>
    <property type="molecule type" value="Genomic_DNA"/>
</dbReference>
<comment type="cofactor">
    <cofactor evidence="14 15">
        <name>Mg(2+)</name>
        <dbReference type="ChEBI" id="CHEBI:18420"/>
    </cofactor>
    <cofactor evidence="14 15">
        <name>Mn(2+)</name>
        <dbReference type="ChEBI" id="CHEBI:29035"/>
    </cofactor>
    <text evidence="14 15">Binds 1 Mg(2+) or Mn(2+) ion per subunit.</text>
</comment>
<dbReference type="Pfam" id="PF00180">
    <property type="entry name" value="Iso_dh"/>
    <property type="match status" value="1"/>
</dbReference>
<dbReference type="PROSITE" id="PS00470">
    <property type="entry name" value="IDH_IMDH"/>
    <property type="match status" value="1"/>
</dbReference>